<proteinExistence type="predicted"/>
<dbReference type="HOGENOM" id="CLU_1976965_0_0_14"/>
<gene>
    <name evidence="1" type="ordered locus">ATP_00399</name>
</gene>
<evidence type="ECO:0000313" key="1">
    <source>
        <dbReference type="EMBL" id="CAP18586.1"/>
    </source>
</evidence>
<keyword evidence="2" id="KW-1185">Reference proteome</keyword>
<dbReference type="AlphaFoldDB" id="B3QZH9"/>
<evidence type="ECO:0000313" key="2">
    <source>
        <dbReference type="Proteomes" id="UP000002020"/>
    </source>
</evidence>
<sequence>MKKTILKDHSEGLVSFTHYLDEINLFEANLEGEFPDSALGIIANLEAITYLLDDFKINTGGFDFVPIDYSTTTEFDDVEKITDKLNAKLRVAINQIKDGIQTLREIGSHLDDLNEKYEIIDPDDEE</sequence>
<dbReference type="Proteomes" id="UP000002020">
    <property type="component" value="Chromosome"/>
</dbReference>
<organism evidence="2">
    <name type="scientific">Phytoplasma mali (strain AT)</name>
    <dbReference type="NCBI Taxonomy" id="482235"/>
    <lineage>
        <taxon>Bacteria</taxon>
        <taxon>Bacillati</taxon>
        <taxon>Mycoplasmatota</taxon>
        <taxon>Mollicutes</taxon>
        <taxon>Acholeplasmatales</taxon>
        <taxon>Acholeplasmataceae</taxon>
        <taxon>Candidatus Phytoplasma</taxon>
        <taxon>16SrX (Apple proliferation group)</taxon>
    </lineage>
</organism>
<protein>
    <submittedName>
        <fullName evidence="1">Uncharacterized protein</fullName>
    </submittedName>
</protein>
<dbReference type="KEGG" id="pml:ATP_00399"/>
<dbReference type="STRING" id="37692.ATP_00399"/>
<name>B3QZH9_PHYMT</name>
<reference evidence="1 2" key="1">
    <citation type="journal article" date="2008" name="BMC Genomics">
        <title>The linear chromosome of the plant-pathogenic mycoplasma 'Candidatus Phytoplasma mali'.</title>
        <authorList>
            <person name="Kube M."/>
            <person name="Schneider B."/>
            <person name="Kuhl H."/>
            <person name="Dandekar T."/>
            <person name="Heitmann K."/>
            <person name="Migdoll A.M."/>
            <person name="Reinhardt R."/>
            <person name="Seemueller E."/>
        </authorList>
    </citation>
    <scope>NUCLEOTIDE SEQUENCE [LARGE SCALE GENOMIC DNA]</scope>
    <source>
        <strain evidence="1 2">AT</strain>
    </source>
</reference>
<dbReference type="EMBL" id="CU469464">
    <property type="protein sequence ID" value="CAP18586.1"/>
    <property type="molecule type" value="Genomic_DNA"/>
</dbReference>
<accession>B3QZH9</accession>